<dbReference type="Gene3D" id="3.40.390.10">
    <property type="entry name" value="Collagenase (Catalytic Domain)"/>
    <property type="match status" value="1"/>
</dbReference>
<dbReference type="Pfam" id="PF01400">
    <property type="entry name" value="Astacin"/>
    <property type="match status" value="1"/>
</dbReference>
<dbReference type="Proteomes" id="UP000663834">
    <property type="component" value="Unassembled WGS sequence"/>
</dbReference>
<dbReference type="OrthoDB" id="10058099at2759"/>
<name>A0A814ZX42_9BILA</name>
<feature type="domain" description="Peptidase M12A" evidence="2">
    <location>
        <begin position="56"/>
        <end position="144"/>
    </location>
</feature>
<dbReference type="GO" id="GO:0004222">
    <property type="term" value="F:metalloendopeptidase activity"/>
    <property type="evidence" value="ECO:0007669"/>
    <property type="project" value="InterPro"/>
</dbReference>
<dbReference type="AlphaFoldDB" id="A0A814ZX42"/>
<gene>
    <name evidence="3" type="ORF">KQP761_LOCUS2216</name>
</gene>
<keyword evidence="1" id="KW-0732">Signal</keyword>
<comment type="caution">
    <text evidence="3">The sequence shown here is derived from an EMBL/GenBank/DDBJ whole genome shotgun (WGS) entry which is preliminary data.</text>
</comment>
<dbReference type="InterPro" id="IPR024079">
    <property type="entry name" value="MetalloPept_cat_dom_sf"/>
</dbReference>
<evidence type="ECO:0000259" key="2">
    <source>
        <dbReference type="Pfam" id="PF01400"/>
    </source>
</evidence>
<protein>
    <recommendedName>
        <fullName evidence="2">Peptidase M12A domain-containing protein</fullName>
    </recommendedName>
</protein>
<organism evidence="3 4">
    <name type="scientific">Rotaria magnacalcarata</name>
    <dbReference type="NCBI Taxonomy" id="392030"/>
    <lineage>
        <taxon>Eukaryota</taxon>
        <taxon>Metazoa</taxon>
        <taxon>Spiralia</taxon>
        <taxon>Gnathifera</taxon>
        <taxon>Rotifera</taxon>
        <taxon>Eurotatoria</taxon>
        <taxon>Bdelloidea</taxon>
        <taxon>Philodinida</taxon>
        <taxon>Philodinidae</taxon>
        <taxon>Rotaria</taxon>
    </lineage>
</organism>
<reference evidence="3" key="1">
    <citation type="submission" date="2021-02" db="EMBL/GenBank/DDBJ databases">
        <authorList>
            <person name="Nowell W R."/>
        </authorList>
    </citation>
    <scope>NUCLEOTIDE SEQUENCE</scope>
</reference>
<feature type="signal peptide" evidence="1">
    <location>
        <begin position="1"/>
        <end position="22"/>
    </location>
</feature>
<evidence type="ECO:0000313" key="3">
    <source>
        <dbReference type="EMBL" id="CAF1249617.1"/>
    </source>
</evidence>
<dbReference type="GO" id="GO:0006508">
    <property type="term" value="P:proteolysis"/>
    <property type="evidence" value="ECO:0007669"/>
    <property type="project" value="InterPro"/>
</dbReference>
<evidence type="ECO:0000313" key="4">
    <source>
        <dbReference type="Proteomes" id="UP000663834"/>
    </source>
</evidence>
<accession>A0A814ZX42</accession>
<dbReference type="InterPro" id="IPR001506">
    <property type="entry name" value="Peptidase_M12A"/>
</dbReference>
<dbReference type="EMBL" id="CAJNOW010000140">
    <property type="protein sequence ID" value="CAF1249617.1"/>
    <property type="molecule type" value="Genomic_DNA"/>
</dbReference>
<evidence type="ECO:0000256" key="1">
    <source>
        <dbReference type="SAM" id="SignalP"/>
    </source>
</evidence>
<proteinExistence type="predicted"/>
<sequence>MLMKENIFLLLLLWYVIAIAQGIYLDVEKPPHMYAKTSSVFHREKLWNTNLVTVSFINGNCDQHSAVRRVASEWTPYSNIDFIFIDQPDKGNIRVSFNDTLGSWSCLGTDSKDVSKASMNFDWIERRTILHEFGHALGLDHEQQNPIGGIKWNETAVYERYGGSPSFWSPEKIKFNVIDMLNKDQTNGVYDPNSIMHYAIDADLTINKCCGTKQNNDLSTGDKHAIQKLYEKFKPSRDALMWAVKWNGIGRSNNRAHNYAQSWRGIGISQTKKKALLSKIHCQQASEVYAGLLSRPNPKVSAYGTCMVGVVKGMPTFWVNGMYGAVGHSGYPKNPVSKDGTGHLRNCYNEHKLTGLCFYSNVAERAKQTLLYAIENDVCTDYPNL</sequence>
<feature type="chain" id="PRO_5032639560" description="Peptidase M12A domain-containing protein" evidence="1">
    <location>
        <begin position="23"/>
        <end position="385"/>
    </location>
</feature>
<dbReference type="SUPFAM" id="SSF55486">
    <property type="entry name" value="Metalloproteases ('zincins'), catalytic domain"/>
    <property type="match status" value="1"/>
</dbReference>